<accession>A0ABV2M6X3</accession>
<dbReference type="PROSITE" id="PS50943">
    <property type="entry name" value="HTH_CROC1"/>
    <property type="match status" value="1"/>
</dbReference>
<evidence type="ECO:0000313" key="4">
    <source>
        <dbReference type="Proteomes" id="UP001549106"/>
    </source>
</evidence>
<evidence type="ECO:0000259" key="2">
    <source>
        <dbReference type="PROSITE" id="PS50943"/>
    </source>
</evidence>
<protein>
    <submittedName>
        <fullName evidence="3">Transcriptional regulator with XRE-family HTH domain</fullName>
    </submittedName>
</protein>
<reference evidence="3 4" key="1">
    <citation type="submission" date="2024-06" db="EMBL/GenBank/DDBJ databases">
        <title>Genomic Encyclopedia of Type Strains, Phase IV (KMG-IV): sequencing the most valuable type-strain genomes for metagenomic binning, comparative biology and taxonomic classification.</title>
        <authorList>
            <person name="Goeker M."/>
        </authorList>
    </citation>
    <scope>NUCLEOTIDE SEQUENCE [LARGE SCALE GENOMIC DNA]</scope>
    <source>
        <strain evidence="3 4">DSM 29492</strain>
    </source>
</reference>
<keyword evidence="1" id="KW-0238">DNA-binding</keyword>
<dbReference type="Pfam" id="PF01381">
    <property type="entry name" value="HTH_3"/>
    <property type="match status" value="1"/>
</dbReference>
<dbReference type="PANTHER" id="PTHR46797:SF1">
    <property type="entry name" value="METHYLPHOSPHONATE SYNTHASE"/>
    <property type="match status" value="1"/>
</dbReference>
<dbReference type="EMBL" id="JBEPMJ010000029">
    <property type="protein sequence ID" value="MET3751849.1"/>
    <property type="molecule type" value="Genomic_DNA"/>
</dbReference>
<gene>
    <name evidence="3" type="ORF">ABID24_003111</name>
</gene>
<dbReference type="SUPFAM" id="SSF47413">
    <property type="entry name" value="lambda repressor-like DNA-binding domains"/>
    <property type="match status" value="1"/>
</dbReference>
<dbReference type="Proteomes" id="UP001549106">
    <property type="component" value="Unassembled WGS sequence"/>
</dbReference>
<sequence length="116" mass="13047">MQSTDLGVKIGSRIRASRMSIGLTQEQLAEKVGVSWSTISSLERGMHMVSLERLLDICEALNSGLEIILCDYINIAGLYSDNDSQKILEMLTLLTPTQKKYLLENMRLILNLYPDI</sequence>
<dbReference type="SMART" id="SM00530">
    <property type="entry name" value="HTH_XRE"/>
    <property type="match status" value="1"/>
</dbReference>
<proteinExistence type="predicted"/>
<name>A0ABV2M6X3_9FIRM</name>
<dbReference type="InterPro" id="IPR001387">
    <property type="entry name" value="Cro/C1-type_HTH"/>
</dbReference>
<dbReference type="RefSeq" id="WP_257465357.1">
    <property type="nucleotide sequence ID" value="NZ_BAABXP010000007.1"/>
</dbReference>
<dbReference type="CDD" id="cd00093">
    <property type="entry name" value="HTH_XRE"/>
    <property type="match status" value="1"/>
</dbReference>
<comment type="caution">
    <text evidence="3">The sequence shown here is derived from an EMBL/GenBank/DDBJ whole genome shotgun (WGS) entry which is preliminary data.</text>
</comment>
<evidence type="ECO:0000313" key="3">
    <source>
        <dbReference type="EMBL" id="MET3751849.1"/>
    </source>
</evidence>
<dbReference type="Gene3D" id="1.10.260.40">
    <property type="entry name" value="lambda repressor-like DNA-binding domains"/>
    <property type="match status" value="1"/>
</dbReference>
<dbReference type="InterPro" id="IPR010982">
    <property type="entry name" value="Lambda_DNA-bd_dom_sf"/>
</dbReference>
<keyword evidence="4" id="KW-1185">Reference proteome</keyword>
<dbReference type="PANTHER" id="PTHR46797">
    <property type="entry name" value="HTH-TYPE TRANSCRIPTIONAL REGULATOR"/>
    <property type="match status" value="1"/>
</dbReference>
<evidence type="ECO:0000256" key="1">
    <source>
        <dbReference type="ARBA" id="ARBA00023125"/>
    </source>
</evidence>
<organism evidence="3 4">
    <name type="scientific">Blautia caecimuris</name>
    <dbReference type="NCBI Taxonomy" id="1796615"/>
    <lineage>
        <taxon>Bacteria</taxon>
        <taxon>Bacillati</taxon>
        <taxon>Bacillota</taxon>
        <taxon>Clostridia</taxon>
        <taxon>Lachnospirales</taxon>
        <taxon>Lachnospiraceae</taxon>
        <taxon>Blautia</taxon>
    </lineage>
</organism>
<feature type="domain" description="HTH cro/C1-type" evidence="2">
    <location>
        <begin position="14"/>
        <end position="68"/>
    </location>
</feature>
<dbReference type="InterPro" id="IPR050807">
    <property type="entry name" value="TransReg_Diox_bact_type"/>
</dbReference>